<evidence type="ECO:0000256" key="1">
    <source>
        <dbReference type="SAM" id="Phobius"/>
    </source>
</evidence>
<reference evidence="3 4" key="1">
    <citation type="submission" date="2015-12" db="EMBL/GenBank/DDBJ databases">
        <title>The genome of Folsomia candida.</title>
        <authorList>
            <person name="Faddeeva A."/>
            <person name="Derks M.F."/>
            <person name="Anvar Y."/>
            <person name="Smit S."/>
            <person name="Van Straalen N."/>
            <person name="Roelofs D."/>
        </authorList>
    </citation>
    <scope>NUCLEOTIDE SEQUENCE [LARGE SCALE GENOMIC DNA]</scope>
    <source>
        <strain evidence="3 4">VU population</strain>
        <tissue evidence="3">Whole body</tissue>
    </source>
</reference>
<gene>
    <name evidence="3" type="ORF">Fcan01_19822</name>
</gene>
<feature type="signal peptide" evidence="2">
    <location>
        <begin position="1"/>
        <end position="23"/>
    </location>
</feature>
<dbReference type="Proteomes" id="UP000198287">
    <property type="component" value="Unassembled WGS sequence"/>
</dbReference>
<dbReference type="AlphaFoldDB" id="A0A226DKF9"/>
<feature type="transmembrane region" description="Helical" evidence="1">
    <location>
        <begin position="91"/>
        <end position="112"/>
    </location>
</feature>
<sequence>MSEGCYNVLTSVVLYLFEIITLGTDCVNAACQGNRSGQPVRSRAGYRAVSILVYRMNKICRWTVALASILGSGIAIVSMAGVVKYYGKVDIFIYLMFLFCAVILFLVVWLVVPFAAKLNVVSVQFVDEWGKRSVSEGGRGAVRLHSRYARAMKAVGIECSGIGIVQKLTLIETYAAWLQHTVTVALGLK</sequence>
<feature type="chain" id="PRO_5012262757" evidence="2">
    <location>
        <begin position="24"/>
        <end position="189"/>
    </location>
</feature>
<dbReference type="EMBL" id="LNIX01000018">
    <property type="protein sequence ID" value="OXA45334.1"/>
    <property type="molecule type" value="Genomic_DNA"/>
</dbReference>
<proteinExistence type="predicted"/>
<keyword evidence="1" id="KW-0812">Transmembrane</keyword>
<comment type="caution">
    <text evidence="3">The sequence shown here is derived from an EMBL/GenBank/DDBJ whole genome shotgun (WGS) entry which is preliminary data.</text>
</comment>
<evidence type="ECO:0000256" key="2">
    <source>
        <dbReference type="SAM" id="SignalP"/>
    </source>
</evidence>
<feature type="transmembrane region" description="Helical" evidence="1">
    <location>
        <begin position="64"/>
        <end position="85"/>
    </location>
</feature>
<protein>
    <submittedName>
        <fullName evidence="3">Uncharacterized protein</fullName>
    </submittedName>
</protein>
<keyword evidence="1" id="KW-0472">Membrane</keyword>
<keyword evidence="1" id="KW-1133">Transmembrane helix</keyword>
<organism evidence="3 4">
    <name type="scientific">Folsomia candida</name>
    <name type="common">Springtail</name>
    <dbReference type="NCBI Taxonomy" id="158441"/>
    <lineage>
        <taxon>Eukaryota</taxon>
        <taxon>Metazoa</taxon>
        <taxon>Ecdysozoa</taxon>
        <taxon>Arthropoda</taxon>
        <taxon>Hexapoda</taxon>
        <taxon>Collembola</taxon>
        <taxon>Entomobryomorpha</taxon>
        <taxon>Isotomoidea</taxon>
        <taxon>Isotomidae</taxon>
        <taxon>Proisotominae</taxon>
        <taxon>Folsomia</taxon>
    </lineage>
</organism>
<keyword evidence="4" id="KW-1185">Reference proteome</keyword>
<evidence type="ECO:0000313" key="3">
    <source>
        <dbReference type="EMBL" id="OXA45334.1"/>
    </source>
</evidence>
<accession>A0A226DKF9</accession>
<evidence type="ECO:0000313" key="4">
    <source>
        <dbReference type="Proteomes" id="UP000198287"/>
    </source>
</evidence>
<keyword evidence="2" id="KW-0732">Signal</keyword>
<name>A0A226DKF9_FOLCA</name>